<evidence type="ECO:0000256" key="1">
    <source>
        <dbReference type="ARBA" id="ARBA00022723"/>
    </source>
</evidence>
<keyword evidence="1" id="KW-0479">Metal-binding</keyword>
<dbReference type="InterPro" id="IPR050329">
    <property type="entry name" value="GLI_C2H2-zinc-finger"/>
</dbReference>
<dbReference type="STRING" id="195883.A0A482X5B0"/>
<dbReference type="GO" id="GO:0045944">
    <property type="term" value="P:positive regulation of transcription by RNA polymerase II"/>
    <property type="evidence" value="ECO:0007669"/>
    <property type="project" value="UniProtKB-ARBA"/>
</dbReference>
<gene>
    <name evidence="8" type="ORF">LSTR_LSTR013219</name>
</gene>
<dbReference type="Gene3D" id="3.30.160.60">
    <property type="entry name" value="Classic Zinc Finger"/>
    <property type="match status" value="3"/>
</dbReference>
<evidence type="ECO:0000313" key="9">
    <source>
        <dbReference type="Proteomes" id="UP000291343"/>
    </source>
</evidence>
<evidence type="ECO:0000256" key="2">
    <source>
        <dbReference type="ARBA" id="ARBA00022737"/>
    </source>
</evidence>
<keyword evidence="9" id="KW-1185">Reference proteome</keyword>
<dbReference type="InterPro" id="IPR013087">
    <property type="entry name" value="Znf_C2H2_type"/>
</dbReference>
<dbReference type="InParanoid" id="A0A482X5B0"/>
<evidence type="ECO:0000256" key="3">
    <source>
        <dbReference type="ARBA" id="ARBA00022771"/>
    </source>
</evidence>
<dbReference type="PANTHER" id="PTHR19818">
    <property type="entry name" value="ZINC FINGER PROTEIN ZIC AND GLI"/>
    <property type="match status" value="1"/>
</dbReference>
<dbReference type="AlphaFoldDB" id="A0A482X5B0"/>
<dbReference type="OrthoDB" id="3437960at2759"/>
<feature type="domain" description="C2H2-type" evidence="7">
    <location>
        <begin position="69"/>
        <end position="98"/>
    </location>
</feature>
<keyword evidence="2" id="KW-0677">Repeat</keyword>
<organism evidence="8 9">
    <name type="scientific">Laodelphax striatellus</name>
    <name type="common">Small brown planthopper</name>
    <name type="synonym">Delphax striatella</name>
    <dbReference type="NCBI Taxonomy" id="195883"/>
    <lineage>
        <taxon>Eukaryota</taxon>
        <taxon>Metazoa</taxon>
        <taxon>Ecdysozoa</taxon>
        <taxon>Arthropoda</taxon>
        <taxon>Hexapoda</taxon>
        <taxon>Insecta</taxon>
        <taxon>Pterygota</taxon>
        <taxon>Neoptera</taxon>
        <taxon>Paraneoptera</taxon>
        <taxon>Hemiptera</taxon>
        <taxon>Auchenorrhyncha</taxon>
        <taxon>Fulgoroidea</taxon>
        <taxon>Delphacidae</taxon>
        <taxon>Criomorphinae</taxon>
        <taxon>Laodelphax</taxon>
    </lineage>
</organism>
<dbReference type="SMART" id="SM00355">
    <property type="entry name" value="ZnF_C2H2"/>
    <property type="match status" value="2"/>
</dbReference>
<feature type="domain" description="C2H2-type" evidence="7">
    <location>
        <begin position="41"/>
        <end position="68"/>
    </location>
</feature>
<dbReference type="PROSITE" id="PS50157">
    <property type="entry name" value="ZINC_FINGER_C2H2_2"/>
    <property type="match status" value="2"/>
</dbReference>
<dbReference type="GO" id="GO:0008270">
    <property type="term" value="F:zinc ion binding"/>
    <property type="evidence" value="ECO:0007669"/>
    <property type="project" value="UniProtKB-KW"/>
</dbReference>
<comment type="caution">
    <text evidence="8">The sequence shown here is derived from an EMBL/GenBank/DDBJ whole genome shotgun (WGS) entry which is preliminary data.</text>
</comment>
<dbReference type="PANTHER" id="PTHR19818:SF166">
    <property type="entry name" value="C2H2-TYPE DOMAIN-CONTAINING PROTEIN"/>
    <property type="match status" value="1"/>
</dbReference>
<dbReference type="FunFam" id="3.30.160.60:FF:002343">
    <property type="entry name" value="Zinc finger protein 33A"/>
    <property type="match status" value="1"/>
</dbReference>
<feature type="region of interest" description="Disordered" evidence="6">
    <location>
        <begin position="183"/>
        <end position="205"/>
    </location>
</feature>
<dbReference type="GO" id="GO:0000978">
    <property type="term" value="F:RNA polymerase II cis-regulatory region sequence-specific DNA binding"/>
    <property type="evidence" value="ECO:0007669"/>
    <property type="project" value="TreeGrafter"/>
</dbReference>
<protein>
    <recommendedName>
        <fullName evidence="7">C2H2-type domain-containing protein</fullName>
    </recommendedName>
</protein>
<dbReference type="Proteomes" id="UP000291343">
    <property type="component" value="Unassembled WGS sequence"/>
</dbReference>
<sequence>MSLDVNDCIATGQVEYSKRGRPKSSAIISLISEGNKSDSLLKCSFCQRVFPRRKSLNSHIRTHTGHRPYQCNFPRCGRAFKQPGQLKTHERIHTGERPYKCPEQGCLERFRHANRKCRLHKRCSVRLDTHEDHIIKTPQPQSPTKSQVKMCLNRKLVRTDWFSSPTRDSNQVEDAQRQISFNTSLTSDLEGSSEESFLEPSPSNLDLHTETAVLTSRENDNPLNGSKVMPKKRWLRALDREKALSEKPTDHNSNSSTRNLNFGLPPKLSWKFQQKMIEEHLCLPPREYDENMSFSEIFNYSF</sequence>
<evidence type="ECO:0000256" key="6">
    <source>
        <dbReference type="SAM" id="MobiDB-lite"/>
    </source>
</evidence>
<reference evidence="8 9" key="1">
    <citation type="journal article" date="2017" name="Gigascience">
        <title>Genome sequence of the small brown planthopper, Laodelphax striatellus.</title>
        <authorList>
            <person name="Zhu J."/>
            <person name="Jiang F."/>
            <person name="Wang X."/>
            <person name="Yang P."/>
            <person name="Bao Y."/>
            <person name="Zhao W."/>
            <person name="Wang W."/>
            <person name="Lu H."/>
            <person name="Wang Q."/>
            <person name="Cui N."/>
            <person name="Li J."/>
            <person name="Chen X."/>
            <person name="Luo L."/>
            <person name="Yu J."/>
            <person name="Kang L."/>
            <person name="Cui F."/>
        </authorList>
    </citation>
    <scope>NUCLEOTIDE SEQUENCE [LARGE SCALE GENOMIC DNA]</scope>
    <source>
        <strain evidence="8">Lst14</strain>
    </source>
</reference>
<dbReference type="GO" id="GO:0005634">
    <property type="term" value="C:nucleus"/>
    <property type="evidence" value="ECO:0007669"/>
    <property type="project" value="UniProtKB-ARBA"/>
</dbReference>
<dbReference type="Pfam" id="PF00096">
    <property type="entry name" value="zf-C2H2"/>
    <property type="match status" value="2"/>
</dbReference>
<keyword evidence="4" id="KW-0862">Zinc</keyword>
<dbReference type="EMBL" id="QKKF02017416">
    <property type="protein sequence ID" value="RZF40964.1"/>
    <property type="molecule type" value="Genomic_DNA"/>
</dbReference>
<name>A0A482X5B0_LAOST</name>
<evidence type="ECO:0000256" key="5">
    <source>
        <dbReference type="PROSITE-ProRule" id="PRU00042"/>
    </source>
</evidence>
<evidence type="ECO:0000313" key="8">
    <source>
        <dbReference type="EMBL" id="RZF40964.1"/>
    </source>
</evidence>
<evidence type="ECO:0000256" key="4">
    <source>
        <dbReference type="ARBA" id="ARBA00022833"/>
    </source>
</evidence>
<accession>A0A482X5B0</accession>
<dbReference type="GO" id="GO:0000981">
    <property type="term" value="F:DNA-binding transcription factor activity, RNA polymerase II-specific"/>
    <property type="evidence" value="ECO:0007669"/>
    <property type="project" value="TreeGrafter"/>
</dbReference>
<dbReference type="InterPro" id="IPR036236">
    <property type="entry name" value="Znf_C2H2_sf"/>
</dbReference>
<dbReference type="SUPFAM" id="SSF57667">
    <property type="entry name" value="beta-beta-alpha zinc fingers"/>
    <property type="match status" value="1"/>
</dbReference>
<dbReference type="PROSITE" id="PS00028">
    <property type="entry name" value="ZINC_FINGER_C2H2_1"/>
    <property type="match status" value="2"/>
</dbReference>
<proteinExistence type="predicted"/>
<keyword evidence="3 5" id="KW-0863">Zinc-finger</keyword>
<evidence type="ECO:0000259" key="7">
    <source>
        <dbReference type="PROSITE" id="PS50157"/>
    </source>
</evidence>